<dbReference type="EMBL" id="CP114029">
    <property type="protein sequence ID" value="WAP67529.1"/>
    <property type="molecule type" value="Genomic_DNA"/>
</dbReference>
<accession>A0ABY7BUQ8</accession>
<gene>
    <name evidence="3" type="ORF">OH818_18715</name>
</gene>
<keyword evidence="4" id="KW-1185">Reference proteome</keyword>
<sequence>MSRNATVSAASKLSAANQSDRIVKALSLCLFVLSTGFFSAVTAISYMYPGYFDRLLIERMARIEIDPIAVGSTAKAENEDEKASDVAALPVPVLVRPWTLKPQDFSIVMVYGGEAHLASPGEALARRCGLDGTGPRQDPRHRGERRRRHREGRKRHTEGRAAVTAG</sequence>
<feature type="transmembrane region" description="Helical" evidence="2">
    <location>
        <begin position="25"/>
        <end position="48"/>
    </location>
</feature>
<evidence type="ECO:0000313" key="3">
    <source>
        <dbReference type="EMBL" id="WAP67529.1"/>
    </source>
</evidence>
<proteinExistence type="predicted"/>
<name>A0ABY7BUQ8_9HYPH</name>
<evidence type="ECO:0000313" key="4">
    <source>
        <dbReference type="Proteomes" id="UP001164020"/>
    </source>
</evidence>
<dbReference type="Proteomes" id="UP001164020">
    <property type="component" value="Chromosome"/>
</dbReference>
<keyword evidence="2" id="KW-0812">Transmembrane</keyword>
<protein>
    <submittedName>
        <fullName evidence="3">Uncharacterized protein</fullName>
    </submittedName>
</protein>
<feature type="region of interest" description="Disordered" evidence="1">
    <location>
        <begin position="126"/>
        <end position="166"/>
    </location>
</feature>
<evidence type="ECO:0000256" key="2">
    <source>
        <dbReference type="SAM" id="Phobius"/>
    </source>
</evidence>
<keyword evidence="2" id="KW-0472">Membrane</keyword>
<evidence type="ECO:0000256" key="1">
    <source>
        <dbReference type="SAM" id="MobiDB-lite"/>
    </source>
</evidence>
<dbReference type="RefSeq" id="WP_268879991.1">
    <property type="nucleotide sequence ID" value="NZ_CP114029.1"/>
</dbReference>
<feature type="compositionally biased region" description="Basic residues" evidence="1">
    <location>
        <begin position="142"/>
        <end position="157"/>
    </location>
</feature>
<reference evidence="3" key="1">
    <citation type="submission" date="2022-12" db="EMBL/GenBank/DDBJ databases">
        <title>Jiella pelagia sp. nov., isolated from phosphonate enriched culture of Northwest Pacific surface seawater.</title>
        <authorList>
            <person name="Shin D.Y."/>
            <person name="Hwang C.Y."/>
        </authorList>
    </citation>
    <scope>NUCLEOTIDE SEQUENCE</scope>
    <source>
        <strain evidence="3">HL-NP1</strain>
    </source>
</reference>
<organism evidence="3 4">
    <name type="scientific">Jiella pelagia</name>
    <dbReference type="NCBI Taxonomy" id="2986949"/>
    <lineage>
        <taxon>Bacteria</taxon>
        <taxon>Pseudomonadati</taxon>
        <taxon>Pseudomonadota</taxon>
        <taxon>Alphaproteobacteria</taxon>
        <taxon>Hyphomicrobiales</taxon>
        <taxon>Aurantimonadaceae</taxon>
        <taxon>Jiella</taxon>
    </lineage>
</organism>
<keyword evidence="2" id="KW-1133">Transmembrane helix</keyword>